<feature type="compositionally biased region" description="Basic residues" evidence="2">
    <location>
        <begin position="573"/>
        <end position="583"/>
    </location>
</feature>
<dbReference type="AlphaFoldDB" id="A0A8S9U0L0"/>
<evidence type="ECO:0000313" key="4">
    <source>
        <dbReference type="Proteomes" id="UP000704712"/>
    </source>
</evidence>
<feature type="compositionally biased region" description="Basic residues" evidence="2">
    <location>
        <begin position="547"/>
        <end position="560"/>
    </location>
</feature>
<evidence type="ECO:0000256" key="1">
    <source>
        <dbReference type="SAM" id="Coils"/>
    </source>
</evidence>
<organism evidence="3 4">
    <name type="scientific">Phytophthora infestans</name>
    <name type="common">Potato late blight agent</name>
    <name type="synonym">Botrytis infestans</name>
    <dbReference type="NCBI Taxonomy" id="4787"/>
    <lineage>
        <taxon>Eukaryota</taxon>
        <taxon>Sar</taxon>
        <taxon>Stramenopiles</taxon>
        <taxon>Oomycota</taxon>
        <taxon>Peronosporomycetes</taxon>
        <taxon>Peronosporales</taxon>
        <taxon>Peronosporaceae</taxon>
        <taxon>Phytophthora</taxon>
    </lineage>
</organism>
<proteinExistence type="predicted"/>
<feature type="region of interest" description="Disordered" evidence="2">
    <location>
        <begin position="467"/>
        <end position="486"/>
    </location>
</feature>
<feature type="coiled-coil region" evidence="1">
    <location>
        <begin position="249"/>
        <end position="276"/>
    </location>
</feature>
<feature type="compositionally biased region" description="Polar residues" evidence="2">
    <location>
        <begin position="522"/>
        <end position="539"/>
    </location>
</feature>
<accession>A0A8S9U0L0</accession>
<evidence type="ECO:0000313" key="3">
    <source>
        <dbReference type="EMBL" id="KAF4133262.1"/>
    </source>
</evidence>
<name>A0A8S9U0L0_PHYIN</name>
<feature type="coiled-coil region" evidence="1">
    <location>
        <begin position="112"/>
        <end position="175"/>
    </location>
</feature>
<comment type="caution">
    <text evidence="3">The sequence shown here is derived from an EMBL/GenBank/DDBJ whole genome shotgun (WGS) entry which is preliminary data.</text>
</comment>
<reference evidence="3" key="1">
    <citation type="submission" date="2020-03" db="EMBL/GenBank/DDBJ databases">
        <title>Hybrid Assembly of Korean Phytophthora infestans isolates.</title>
        <authorList>
            <person name="Prokchorchik M."/>
            <person name="Lee Y."/>
            <person name="Seo J."/>
            <person name="Cho J.-H."/>
            <person name="Park Y.-E."/>
            <person name="Jang D.-C."/>
            <person name="Im J.-S."/>
            <person name="Choi J.-G."/>
            <person name="Park H.-J."/>
            <person name="Lee G.-B."/>
            <person name="Lee Y.-G."/>
            <person name="Hong S.-Y."/>
            <person name="Cho K."/>
            <person name="Sohn K.H."/>
        </authorList>
    </citation>
    <scope>NUCLEOTIDE SEQUENCE</scope>
    <source>
        <strain evidence="3">KR_2_A2</strain>
    </source>
</reference>
<feature type="region of interest" description="Disordered" evidence="2">
    <location>
        <begin position="517"/>
        <end position="583"/>
    </location>
</feature>
<evidence type="ECO:0000256" key="2">
    <source>
        <dbReference type="SAM" id="MobiDB-lite"/>
    </source>
</evidence>
<gene>
    <name evidence="3" type="ORF">GN958_ATG17548</name>
</gene>
<keyword evidence="1" id="KW-0175">Coiled coil</keyword>
<protein>
    <submittedName>
        <fullName evidence="3">Uncharacterized protein</fullName>
    </submittedName>
</protein>
<feature type="compositionally biased region" description="Basic and acidic residues" evidence="2">
    <location>
        <begin position="475"/>
        <end position="486"/>
    </location>
</feature>
<dbReference type="EMBL" id="JAACNO010002420">
    <property type="protein sequence ID" value="KAF4133262.1"/>
    <property type="molecule type" value="Genomic_DNA"/>
</dbReference>
<sequence>MAQGSGSYYDDYMRSNALLKHCNEKNTKKLLTDRNAYISFLEVQLERVSAACLSTQTFEKRLVELESSQMSNDQKLGSLSKVFRLNQEYVEQTSQQAQSELAGHAAKVETWMEKLSAELERQQPRMVTLEEQFQQCQEYLPFLAETNDAVLGDVKHQFQQEIEELKAHVFALEARIDEVHSSQAATERKVENLTDTTTLTLDQELALVRSSVSEKSFQLERTVAQLGKELEQLVHQIDASWRAEASENAGRYETHCGELQQRLSQLQQELEHGHTEVKDVLKKCLDTQHLLSGTVVALQFEVDEVKKEGAASVHKDNRAMSSAIEDLREKQITLKNALQLLQACALEAQQASEDRSSKLADRVATAEDLMETRTDDLRRRMLAALDEIGDDLHQDAGATKENTLQAARKDTESQFKRIMDFSSTLENRLRILEHTVLSLETKLQRTRAISKALGRIGANKLSSSEITTDLNNLPSDRDASGEAQERLNSEQFYQKRKRELEERLHRRAQFEEEQRILFPEHGNSSKSPMASSGYVSSFATEDEPRRARSTLKKKTIKRSSKTAQLGDTSKALKPNRLHAALRK</sequence>
<dbReference type="Proteomes" id="UP000704712">
    <property type="component" value="Unassembled WGS sequence"/>
</dbReference>